<dbReference type="GO" id="GO:0016491">
    <property type="term" value="F:oxidoreductase activity"/>
    <property type="evidence" value="ECO:0007669"/>
    <property type="project" value="UniProtKB-KW"/>
</dbReference>
<accession>A0A395NZ78</accession>
<dbReference type="OrthoDB" id="191139at2759"/>
<comment type="similarity">
    <text evidence="1">Belongs to the short-chain dehydrogenases/reductases (SDR) family.</text>
</comment>
<keyword evidence="2" id="KW-0521">NADP</keyword>
<evidence type="ECO:0000313" key="4">
    <source>
        <dbReference type="EMBL" id="RFU81396.1"/>
    </source>
</evidence>
<dbReference type="EMBL" id="PXOA01000051">
    <property type="protein sequence ID" value="RFU81396.1"/>
    <property type="molecule type" value="Genomic_DNA"/>
</dbReference>
<comment type="caution">
    <text evidence="4">The sequence shown here is derived from an EMBL/GenBank/DDBJ whole genome shotgun (WGS) entry which is preliminary data.</text>
</comment>
<dbReference type="PANTHER" id="PTHR24320">
    <property type="entry name" value="RETINOL DEHYDROGENASE"/>
    <property type="match status" value="1"/>
</dbReference>
<dbReference type="Gene3D" id="3.40.50.720">
    <property type="entry name" value="NAD(P)-binding Rossmann-like Domain"/>
    <property type="match status" value="1"/>
</dbReference>
<keyword evidence="5" id="KW-1185">Reference proteome</keyword>
<dbReference type="Proteomes" id="UP000266272">
    <property type="component" value="Unassembled WGS sequence"/>
</dbReference>
<dbReference type="PANTHER" id="PTHR24320:SF236">
    <property type="entry name" value="SHORT-CHAIN DEHYDROGENASE-RELATED"/>
    <property type="match status" value="1"/>
</dbReference>
<sequence length="254" mass="27977">MESRSTEQGEAVRFLKLDLGDLFSVKLAAERFLQLETRLDIIWHNAAVMLAPEGSVSKQGHELTFATNVFGPFLLQHFLTPIMVKTAQNSDTPKGSVRVCWAGAGNSVAPPGEDGIEWDDWALSSPEFEGFKGRTARYIQSKAANAILATEMAKLHPEIVSCAFNPGALKTDIARHAPWYLRTVHNFMSHPARFGALTELYAGLSEEVGERSGCFIVPFGQIGGTSPKVEEGIMTRNSGKRLWDLCDEKVQGFY</sequence>
<reference evidence="4 5" key="1">
    <citation type="journal article" date="2018" name="PLoS Pathog.">
        <title>Evolution of structural diversity of trichothecenes, a family of toxins produced by plant pathogenic and entomopathogenic fungi.</title>
        <authorList>
            <person name="Proctor R.H."/>
            <person name="McCormick S.P."/>
            <person name="Kim H.S."/>
            <person name="Cardoza R.E."/>
            <person name="Stanley A.M."/>
            <person name="Lindo L."/>
            <person name="Kelly A."/>
            <person name="Brown D.W."/>
            <person name="Lee T."/>
            <person name="Vaughan M.M."/>
            <person name="Alexander N.J."/>
            <person name="Busman M."/>
            <person name="Gutierrez S."/>
        </authorList>
    </citation>
    <scope>NUCLEOTIDE SEQUENCE [LARGE SCALE GENOMIC DNA]</scope>
    <source>
        <strain evidence="4 5">IBT 40837</strain>
    </source>
</reference>
<keyword evidence="3" id="KW-0560">Oxidoreductase</keyword>
<dbReference type="AlphaFoldDB" id="A0A395NZ78"/>
<dbReference type="SUPFAM" id="SSF51735">
    <property type="entry name" value="NAD(P)-binding Rossmann-fold domains"/>
    <property type="match status" value="1"/>
</dbReference>
<dbReference type="STRING" id="490622.A0A395NZ78"/>
<evidence type="ECO:0008006" key="6">
    <source>
        <dbReference type="Google" id="ProtNLM"/>
    </source>
</evidence>
<evidence type="ECO:0000256" key="3">
    <source>
        <dbReference type="ARBA" id="ARBA00023002"/>
    </source>
</evidence>
<protein>
    <recommendedName>
        <fullName evidence="6">Short-chain dehydrogenase</fullName>
    </recommendedName>
</protein>
<dbReference type="InterPro" id="IPR002347">
    <property type="entry name" value="SDR_fam"/>
</dbReference>
<proteinExistence type="inferred from homology"/>
<name>A0A395NZ78_TRIAR</name>
<dbReference type="InterPro" id="IPR036291">
    <property type="entry name" value="NAD(P)-bd_dom_sf"/>
</dbReference>
<organism evidence="4 5">
    <name type="scientific">Trichoderma arundinaceum</name>
    <dbReference type="NCBI Taxonomy" id="490622"/>
    <lineage>
        <taxon>Eukaryota</taxon>
        <taxon>Fungi</taxon>
        <taxon>Dikarya</taxon>
        <taxon>Ascomycota</taxon>
        <taxon>Pezizomycotina</taxon>
        <taxon>Sordariomycetes</taxon>
        <taxon>Hypocreomycetidae</taxon>
        <taxon>Hypocreales</taxon>
        <taxon>Hypocreaceae</taxon>
        <taxon>Trichoderma</taxon>
    </lineage>
</organism>
<gene>
    <name evidence="4" type="ORF">TARUN_802</name>
</gene>
<evidence type="ECO:0000313" key="5">
    <source>
        <dbReference type="Proteomes" id="UP000266272"/>
    </source>
</evidence>
<dbReference type="Pfam" id="PF00106">
    <property type="entry name" value="adh_short"/>
    <property type="match status" value="1"/>
</dbReference>
<evidence type="ECO:0000256" key="2">
    <source>
        <dbReference type="ARBA" id="ARBA00022857"/>
    </source>
</evidence>
<evidence type="ECO:0000256" key="1">
    <source>
        <dbReference type="ARBA" id="ARBA00006484"/>
    </source>
</evidence>